<dbReference type="OrthoDB" id="9803297at2"/>
<dbReference type="GO" id="GO:0006538">
    <property type="term" value="P:L-glutamate catabolic process"/>
    <property type="evidence" value="ECO:0007669"/>
    <property type="project" value="TreeGrafter"/>
</dbReference>
<keyword evidence="6" id="KW-1185">Reference proteome</keyword>
<feature type="domain" description="Glutamate/phenylalanine/leucine/valine/L-tryptophan dehydrogenase C-terminal" evidence="4">
    <location>
        <begin position="153"/>
        <end position="373"/>
    </location>
</feature>
<dbReference type="GO" id="GO:0004352">
    <property type="term" value="F:glutamate dehydrogenase (NAD+) activity"/>
    <property type="evidence" value="ECO:0007669"/>
    <property type="project" value="TreeGrafter"/>
</dbReference>
<comment type="similarity">
    <text evidence="1">Belongs to the Glu/Leu/Phe/Val dehydrogenases family.</text>
</comment>
<dbReference type="Gene3D" id="3.40.50.10860">
    <property type="entry name" value="Leucine Dehydrogenase, chain A, domain 1"/>
    <property type="match status" value="1"/>
</dbReference>
<dbReference type="PANTHER" id="PTHR11606">
    <property type="entry name" value="GLUTAMATE DEHYDROGENASE"/>
    <property type="match status" value="1"/>
</dbReference>
<dbReference type="InterPro" id="IPR036291">
    <property type="entry name" value="NAD(P)-bd_dom_sf"/>
</dbReference>
<dbReference type="PANTHER" id="PTHR11606:SF13">
    <property type="entry name" value="GLUTAMATE DEHYDROGENASE 1, MITOCHONDRIAL"/>
    <property type="match status" value="1"/>
</dbReference>
<dbReference type="Proteomes" id="UP000192674">
    <property type="component" value="Unassembled WGS sequence"/>
</dbReference>
<organism evidence="5 6">
    <name type="scientific">Kibdelosporangium aridum</name>
    <dbReference type="NCBI Taxonomy" id="2030"/>
    <lineage>
        <taxon>Bacteria</taxon>
        <taxon>Bacillati</taxon>
        <taxon>Actinomycetota</taxon>
        <taxon>Actinomycetes</taxon>
        <taxon>Pseudonocardiales</taxon>
        <taxon>Pseudonocardiaceae</taxon>
        <taxon>Kibdelosporangium</taxon>
    </lineage>
</organism>
<dbReference type="SUPFAM" id="SSF53223">
    <property type="entry name" value="Aminoacid dehydrogenase-like, N-terminal domain"/>
    <property type="match status" value="1"/>
</dbReference>
<evidence type="ECO:0000256" key="1">
    <source>
        <dbReference type="ARBA" id="ARBA00006382"/>
    </source>
</evidence>
<gene>
    <name evidence="5" type="ORF">SAMN05661093_00130</name>
</gene>
<evidence type="ECO:0000313" key="5">
    <source>
        <dbReference type="EMBL" id="SMC48484.1"/>
    </source>
</evidence>
<dbReference type="AlphaFoldDB" id="A0A1Y5WS72"/>
<evidence type="ECO:0000256" key="3">
    <source>
        <dbReference type="SAM" id="MobiDB-lite"/>
    </source>
</evidence>
<dbReference type="Gene3D" id="3.40.50.720">
    <property type="entry name" value="NAD(P)-binding Rossmann-like Domain"/>
    <property type="match status" value="1"/>
</dbReference>
<accession>A0A1Y5WS72</accession>
<dbReference type="EMBL" id="FWXV01000001">
    <property type="protein sequence ID" value="SMC48484.1"/>
    <property type="molecule type" value="Genomic_DNA"/>
</dbReference>
<proteinExistence type="inferred from homology"/>
<sequence>MIRVIDYRDPVEGCTGHLVYDGDGCALAAGGFRMRSGVTEQMLRGLASRMTLKQRVLGSNVDGAKCGIDYDPAGPAREAVLTRFVTFLRDELATRYSMGCDMGTRFDELEQVAAGIGLPSVKYAVQRAQRLSDNDFRSRMAVLKAPVGRRTVGQRRAGHALAHAVLAAADHAGHRVTRLRCGIQGFGNLGRSAAESLVQAGAWVTAVADEYGCAADPRGIDVTELLKHGDRPVAASVAPQARLPREALFELPVDVLVLAAVEDAVSLSQAAALPAPIVVVGANRGVSDAAEQVLASRGVLVIPDFVGGVGGSASMEVLFGAPSTPEPHEVLDNLAFLIRELCGDVLAGARQRDLTPSQVASDMAAAAVISPQGRPYGASPYARPSRRPKGNRFAAATARMNRAGGKA</sequence>
<protein>
    <submittedName>
        <fullName evidence="5">Glutamate dehydrogenase (NAD(P)+)</fullName>
    </submittedName>
</protein>
<dbReference type="InterPro" id="IPR006096">
    <property type="entry name" value="Glu/Leu/Phe/Val/Trp_DH_C"/>
</dbReference>
<dbReference type="InterPro" id="IPR006097">
    <property type="entry name" value="Glu/Leu/Phe/Val/Trp_DH_dimer"/>
</dbReference>
<dbReference type="InterPro" id="IPR046346">
    <property type="entry name" value="Aminoacid_DH-like_N_sf"/>
</dbReference>
<keyword evidence="2" id="KW-0560">Oxidoreductase</keyword>
<evidence type="ECO:0000256" key="2">
    <source>
        <dbReference type="ARBA" id="ARBA00023002"/>
    </source>
</evidence>
<reference evidence="5 6" key="1">
    <citation type="submission" date="2017-04" db="EMBL/GenBank/DDBJ databases">
        <authorList>
            <person name="Afonso C.L."/>
            <person name="Miller P.J."/>
            <person name="Scott M.A."/>
            <person name="Spackman E."/>
            <person name="Goraichik I."/>
            <person name="Dimitrov K.M."/>
            <person name="Suarez D.L."/>
            <person name="Swayne D.E."/>
        </authorList>
    </citation>
    <scope>NUCLEOTIDE SEQUENCE [LARGE SCALE GENOMIC DNA]</scope>
    <source>
        <strain evidence="5 6">DSM 43828</strain>
    </source>
</reference>
<dbReference type="Pfam" id="PF00208">
    <property type="entry name" value="ELFV_dehydrog"/>
    <property type="match status" value="1"/>
</dbReference>
<name>A0A1Y5WS72_KIBAR</name>
<dbReference type="SMART" id="SM00839">
    <property type="entry name" value="ELFV_dehydrog"/>
    <property type="match status" value="1"/>
</dbReference>
<evidence type="ECO:0000313" key="6">
    <source>
        <dbReference type="Proteomes" id="UP000192674"/>
    </source>
</evidence>
<feature type="region of interest" description="Disordered" evidence="3">
    <location>
        <begin position="371"/>
        <end position="393"/>
    </location>
</feature>
<dbReference type="SUPFAM" id="SSF51735">
    <property type="entry name" value="NAD(P)-binding Rossmann-fold domains"/>
    <property type="match status" value="1"/>
</dbReference>
<dbReference type="Pfam" id="PF02812">
    <property type="entry name" value="ELFV_dehydrog_N"/>
    <property type="match status" value="1"/>
</dbReference>
<evidence type="ECO:0000259" key="4">
    <source>
        <dbReference type="SMART" id="SM00839"/>
    </source>
</evidence>